<keyword evidence="1" id="KW-1133">Transmembrane helix</keyword>
<protein>
    <submittedName>
        <fullName evidence="2">Uncharacterized protein</fullName>
    </submittedName>
</protein>
<evidence type="ECO:0000256" key="1">
    <source>
        <dbReference type="SAM" id="Phobius"/>
    </source>
</evidence>
<feature type="transmembrane region" description="Helical" evidence="1">
    <location>
        <begin position="92"/>
        <end position="108"/>
    </location>
</feature>
<dbReference type="AlphaFoldDB" id="A0AA39JDJ5"/>
<dbReference type="GeneID" id="85364564"/>
<dbReference type="Proteomes" id="UP001175211">
    <property type="component" value="Unassembled WGS sequence"/>
</dbReference>
<dbReference type="EMBL" id="JAUEPS010000077">
    <property type="protein sequence ID" value="KAK0440414.1"/>
    <property type="molecule type" value="Genomic_DNA"/>
</dbReference>
<gene>
    <name evidence="2" type="ORF">EV420DRAFT_1769256</name>
</gene>
<feature type="transmembrane region" description="Helical" evidence="1">
    <location>
        <begin position="120"/>
        <end position="139"/>
    </location>
</feature>
<dbReference type="RefSeq" id="XP_060323575.1">
    <property type="nucleotide sequence ID" value="XM_060481016.1"/>
</dbReference>
<organism evidence="2 3">
    <name type="scientific">Armillaria tabescens</name>
    <name type="common">Ringless honey mushroom</name>
    <name type="synonym">Agaricus tabescens</name>
    <dbReference type="NCBI Taxonomy" id="1929756"/>
    <lineage>
        <taxon>Eukaryota</taxon>
        <taxon>Fungi</taxon>
        <taxon>Dikarya</taxon>
        <taxon>Basidiomycota</taxon>
        <taxon>Agaricomycotina</taxon>
        <taxon>Agaricomycetes</taxon>
        <taxon>Agaricomycetidae</taxon>
        <taxon>Agaricales</taxon>
        <taxon>Marasmiineae</taxon>
        <taxon>Physalacriaceae</taxon>
        <taxon>Desarmillaria</taxon>
    </lineage>
</organism>
<feature type="transmembrane region" description="Helical" evidence="1">
    <location>
        <begin position="223"/>
        <end position="247"/>
    </location>
</feature>
<keyword evidence="3" id="KW-1185">Reference proteome</keyword>
<comment type="caution">
    <text evidence="2">The sequence shown here is derived from an EMBL/GenBank/DDBJ whole genome shotgun (WGS) entry which is preliminary data.</text>
</comment>
<reference evidence="2" key="1">
    <citation type="submission" date="2023-06" db="EMBL/GenBank/DDBJ databases">
        <authorList>
            <consortium name="Lawrence Berkeley National Laboratory"/>
            <person name="Ahrendt S."/>
            <person name="Sahu N."/>
            <person name="Indic B."/>
            <person name="Wong-Bajracharya J."/>
            <person name="Merenyi Z."/>
            <person name="Ke H.-M."/>
            <person name="Monk M."/>
            <person name="Kocsube S."/>
            <person name="Drula E."/>
            <person name="Lipzen A."/>
            <person name="Balint B."/>
            <person name="Henrissat B."/>
            <person name="Andreopoulos B."/>
            <person name="Martin F.M."/>
            <person name="Harder C.B."/>
            <person name="Rigling D."/>
            <person name="Ford K.L."/>
            <person name="Foster G.D."/>
            <person name="Pangilinan J."/>
            <person name="Papanicolaou A."/>
            <person name="Barry K."/>
            <person name="LaButti K."/>
            <person name="Viragh M."/>
            <person name="Koriabine M."/>
            <person name="Yan M."/>
            <person name="Riley R."/>
            <person name="Champramary S."/>
            <person name="Plett K.L."/>
            <person name="Tsai I.J."/>
            <person name="Slot J."/>
            <person name="Sipos G."/>
            <person name="Plett J."/>
            <person name="Nagy L.G."/>
            <person name="Grigoriev I.V."/>
        </authorList>
    </citation>
    <scope>NUCLEOTIDE SEQUENCE</scope>
    <source>
        <strain evidence="2">CCBAS 213</strain>
    </source>
</reference>
<proteinExistence type="predicted"/>
<name>A0AA39JDJ5_ARMTA</name>
<sequence length="266" mass="29892">MPLSNFLHNCSLAPNVNACMSPLASRTSTPGSLQTTLDLLNRARRSQKGILTTRRFGVQESQYAELPMDITVGSGFNDAIFNVCTRGLTHKFCYWIFQIIGSVLIGLLDRKSISRRICAYTGWTVLFLIVLVVYIWGYFYQGVHARERRTRDRGNGYLRLQIRQSGVVLHLLWDSGRNVADDGVLAYGCDVKRSVKAGILARFYKSIQSAGAAWRADAVKIPYVNMFISESAFLLGGLVFALPMIIIRIKDHTILDDETVTRMDDE</sequence>
<accession>A0AA39JDJ5</accession>
<keyword evidence="1" id="KW-0472">Membrane</keyword>
<evidence type="ECO:0000313" key="2">
    <source>
        <dbReference type="EMBL" id="KAK0440414.1"/>
    </source>
</evidence>
<keyword evidence="1" id="KW-0812">Transmembrane</keyword>
<evidence type="ECO:0000313" key="3">
    <source>
        <dbReference type="Proteomes" id="UP001175211"/>
    </source>
</evidence>